<evidence type="ECO:0000313" key="2">
    <source>
        <dbReference type="WBParaSite" id="ES5_v2.g7863.t1"/>
    </source>
</evidence>
<organism evidence="1 2">
    <name type="scientific">Panagrolaimus sp. ES5</name>
    <dbReference type="NCBI Taxonomy" id="591445"/>
    <lineage>
        <taxon>Eukaryota</taxon>
        <taxon>Metazoa</taxon>
        <taxon>Ecdysozoa</taxon>
        <taxon>Nematoda</taxon>
        <taxon>Chromadorea</taxon>
        <taxon>Rhabditida</taxon>
        <taxon>Tylenchina</taxon>
        <taxon>Panagrolaimomorpha</taxon>
        <taxon>Panagrolaimoidea</taxon>
        <taxon>Panagrolaimidae</taxon>
        <taxon>Panagrolaimus</taxon>
    </lineage>
</organism>
<dbReference type="Proteomes" id="UP000887579">
    <property type="component" value="Unplaced"/>
</dbReference>
<proteinExistence type="predicted"/>
<dbReference type="WBParaSite" id="ES5_v2.g7863.t1">
    <property type="protein sequence ID" value="ES5_v2.g7863.t1"/>
    <property type="gene ID" value="ES5_v2.g7863"/>
</dbReference>
<reference evidence="2" key="1">
    <citation type="submission" date="2022-11" db="UniProtKB">
        <authorList>
            <consortium name="WormBaseParasite"/>
        </authorList>
    </citation>
    <scope>IDENTIFICATION</scope>
</reference>
<evidence type="ECO:0000313" key="1">
    <source>
        <dbReference type="Proteomes" id="UP000887579"/>
    </source>
</evidence>
<name>A0AC34GT61_9BILA</name>
<protein>
    <submittedName>
        <fullName evidence="2">COMM domain-containing protein</fullName>
    </submittedName>
</protein>
<accession>A0AC34GT61</accession>
<sequence length="174" mass="19608">MPFSLTKLIEDCVREAGNEDFNVIDDICSGMVSAHALARGPIWHGMIRKIIAEAARARMSSEQLKSHLNAANAPFNDKLIEAYEKYGEDMTKALERIGYRYPSLTETQWKVSGLMESNNEKRIKAPLVEMTLKALPTGADKSDEFNFVCTKDELLELQNVVREAENMLAKLVQK</sequence>